<dbReference type="GO" id="GO:0019843">
    <property type="term" value="F:rRNA binding"/>
    <property type="evidence" value="ECO:0007669"/>
    <property type="project" value="UniProtKB-KW"/>
</dbReference>
<keyword evidence="7" id="KW-0810">Translation regulation</keyword>
<dbReference type="Proteomes" id="UP000515152">
    <property type="component" value="Chromosome 7"/>
</dbReference>
<evidence type="ECO:0000256" key="14">
    <source>
        <dbReference type="ARBA" id="ARBA00061536"/>
    </source>
</evidence>
<evidence type="ECO:0000256" key="11">
    <source>
        <dbReference type="ARBA" id="ARBA00023054"/>
    </source>
</evidence>
<dbReference type="GO" id="GO:0005763">
    <property type="term" value="C:mitochondrial small ribosomal subunit"/>
    <property type="evidence" value="ECO:0007669"/>
    <property type="project" value="UniProtKB-ARBA"/>
</dbReference>
<dbReference type="KEGG" id="char:105889732"/>
<evidence type="ECO:0000256" key="10">
    <source>
        <dbReference type="ARBA" id="ARBA00022980"/>
    </source>
</evidence>
<dbReference type="PANTHER" id="PTHR21393">
    <property type="entry name" value="MITOCHONDRIAL 28S RIBOSOMAL PROTEIN S27"/>
    <property type="match status" value="1"/>
</dbReference>
<dbReference type="GO" id="GO:0005743">
    <property type="term" value="C:mitochondrial inner membrane"/>
    <property type="evidence" value="ECO:0007669"/>
    <property type="project" value="UniProtKB-ARBA"/>
</dbReference>
<dbReference type="InterPro" id="IPR019266">
    <property type="entry name" value="Ribosomal_mS27"/>
</dbReference>
<evidence type="ECO:0000256" key="9">
    <source>
        <dbReference type="ARBA" id="ARBA00022946"/>
    </source>
</evidence>
<organism evidence="19 20">
    <name type="scientific">Clupea harengus</name>
    <name type="common">Atlantic herring</name>
    <dbReference type="NCBI Taxonomy" id="7950"/>
    <lineage>
        <taxon>Eukaryota</taxon>
        <taxon>Metazoa</taxon>
        <taxon>Chordata</taxon>
        <taxon>Craniata</taxon>
        <taxon>Vertebrata</taxon>
        <taxon>Euteleostomi</taxon>
        <taxon>Actinopterygii</taxon>
        <taxon>Neopterygii</taxon>
        <taxon>Teleostei</taxon>
        <taxon>Clupei</taxon>
        <taxon>Clupeiformes</taxon>
        <taxon>Clupeoidei</taxon>
        <taxon>Clupeidae</taxon>
        <taxon>Clupea</taxon>
    </lineage>
</organism>
<dbReference type="InterPro" id="IPR034913">
    <property type="entry name" value="mS27/PTCD2"/>
</dbReference>
<gene>
    <name evidence="20" type="primary">mrps27</name>
</gene>
<evidence type="ECO:0000256" key="7">
    <source>
        <dbReference type="ARBA" id="ARBA00022845"/>
    </source>
</evidence>
<keyword evidence="8" id="KW-0694">RNA-binding</keyword>
<dbReference type="RefSeq" id="XP_031426950.1">
    <property type="nucleotide sequence ID" value="XM_031571090.1"/>
</dbReference>
<feature type="region of interest" description="Disordered" evidence="18">
    <location>
        <begin position="295"/>
        <end position="330"/>
    </location>
</feature>
<dbReference type="CTD" id="23107"/>
<evidence type="ECO:0000313" key="20">
    <source>
        <dbReference type="RefSeq" id="XP_031426950.1"/>
    </source>
</evidence>
<comment type="similarity">
    <text evidence="14">Belongs to the mitochondrion-specific ribosomal protein mS27 family.</text>
</comment>
<dbReference type="Gene3D" id="1.25.40.10">
    <property type="entry name" value="Tetratricopeptide repeat domain"/>
    <property type="match status" value="1"/>
</dbReference>
<dbReference type="OrthoDB" id="19830at2759"/>
<keyword evidence="19" id="KW-1185">Reference proteome</keyword>
<keyword evidence="12" id="KW-0496">Mitochondrion</keyword>
<evidence type="ECO:0000256" key="18">
    <source>
        <dbReference type="SAM" id="MobiDB-lite"/>
    </source>
</evidence>
<evidence type="ECO:0000256" key="13">
    <source>
        <dbReference type="ARBA" id="ARBA00023274"/>
    </source>
</evidence>
<evidence type="ECO:0000256" key="5">
    <source>
        <dbReference type="ARBA" id="ARBA00022730"/>
    </source>
</evidence>
<keyword evidence="5" id="KW-0699">rRNA-binding</keyword>
<evidence type="ECO:0000256" key="12">
    <source>
        <dbReference type="ARBA" id="ARBA00023128"/>
    </source>
</evidence>
<evidence type="ECO:0000256" key="3">
    <source>
        <dbReference type="ARBA" id="ARBA00022490"/>
    </source>
</evidence>
<feature type="compositionally biased region" description="Basic and acidic residues" evidence="18">
    <location>
        <begin position="396"/>
        <end position="413"/>
    </location>
</feature>
<keyword evidence="11" id="KW-0175">Coiled coil</keyword>
<evidence type="ECO:0000256" key="1">
    <source>
        <dbReference type="ARBA" id="ARBA00004173"/>
    </source>
</evidence>
<keyword evidence="10 20" id="KW-0689">Ribosomal protein</keyword>
<evidence type="ECO:0000256" key="16">
    <source>
        <dbReference type="ARBA" id="ARBA00074987"/>
    </source>
</evidence>
<keyword evidence="6" id="KW-0677">Repeat</keyword>
<feature type="compositionally biased region" description="Basic and acidic residues" evidence="18">
    <location>
        <begin position="303"/>
        <end position="320"/>
    </location>
</feature>
<dbReference type="GO" id="GO:0006417">
    <property type="term" value="P:regulation of translation"/>
    <property type="evidence" value="ECO:0007669"/>
    <property type="project" value="UniProtKB-KW"/>
</dbReference>
<name>A0A6P8FU35_CLUHA</name>
<evidence type="ECO:0000256" key="17">
    <source>
        <dbReference type="ARBA" id="ARBA00075386"/>
    </source>
</evidence>
<feature type="region of interest" description="Disordered" evidence="18">
    <location>
        <begin position="396"/>
        <end position="421"/>
    </location>
</feature>
<keyword evidence="3" id="KW-0963">Cytoplasm</keyword>
<keyword evidence="13" id="KW-0687">Ribonucleoprotein</keyword>
<dbReference type="Pfam" id="PF10037">
    <property type="entry name" value="MRP-S27"/>
    <property type="match status" value="1"/>
</dbReference>
<proteinExistence type="inferred from homology"/>
<dbReference type="AlphaFoldDB" id="A0A6P8FU35"/>
<evidence type="ECO:0000256" key="6">
    <source>
        <dbReference type="ARBA" id="ARBA00022737"/>
    </source>
</evidence>
<dbReference type="PANTHER" id="PTHR21393:SF0">
    <property type="entry name" value="SMALL RIBOSOMAL SUBUNIT PROTEIN MS27"/>
    <property type="match status" value="1"/>
</dbReference>
<dbReference type="GeneID" id="105889732"/>
<evidence type="ECO:0000256" key="15">
    <source>
        <dbReference type="ARBA" id="ARBA00069223"/>
    </source>
</evidence>
<evidence type="ECO:0000256" key="2">
    <source>
        <dbReference type="ARBA" id="ARBA00004496"/>
    </source>
</evidence>
<dbReference type="InterPro" id="IPR011990">
    <property type="entry name" value="TPR-like_helical_dom_sf"/>
</dbReference>
<comment type="subcellular location">
    <subcellularLocation>
        <location evidence="2">Cytoplasm</location>
    </subcellularLocation>
    <subcellularLocation>
        <location evidence="1">Mitochondrion</location>
    </subcellularLocation>
</comment>
<sequence>MAASVLQRCLSSVNVVLKCGTQSYLARRCLLSAAYTDNKLWDQRHSDPQNLAKLANLMERSYERKFPVSSLAIARFVDNVSSREEVDQAEYYLYRFRHSPNCWYLRPWTIHSWIRQCLKYEALDKALHTIQNKVQYGVFPDDYTFNLIIDAFLKNEDYQSACSVVEEVMLQEAFNSPTTQILSLFALTKHLALKPGLSLEEQRNLGASLYLAGLQQENSLGASAQCLGCALIGKMEMTQGMHSVFRQMPLMWTRGYLARALAVMETVSTGTGNVKISKDVLDRVEAVLEDLSATALPEACEGEEQRSDSSSDEEAPKITLDEEDEQERAKLPEYTATFKALRAQLQASGKEDPTSLEALAVSAAQGQLQAAEQPDIEQHRLTVSDWEAERRQLIQREKESREKMEQIAQERRATATATATA</sequence>
<reference evidence="20" key="1">
    <citation type="submission" date="2025-08" db="UniProtKB">
        <authorList>
            <consortium name="RefSeq"/>
        </authorList>
    </citation>
    <scope>IDENTIFICATION</scope>
</reference>
<evidence type="ECO:0000256" key="8">
    <source>
        <dbReference type="ARBA" id="ARBA00022884"/>
    </source>
</evidence>
<accession>A0A6P8FU35</accession>
<protein>
    <recommendedName>
        <fullName evidence="15">Small ribosomal subunit protein mS27</fullName>
    </recommendedName>
    <alternativeName>
        <fullName evidence="17">28S ribosomal protein S27, mitochondrial</fullName>
    </alternativeName>
    <alternativeName>
        <fullName evidence="16">Mitochondrial ribosomal protein S27</fullName>
    </alternativeName>
</protein>
<evidence type="ECO:0000313" key="19">
    <source>
        <dbReference type="Proteomes" id="UP000515152"/>
    </source>
</evidence>
<dbReference type="FunFam" id="1.25.40.10:FF:000232">
    <property type="entry name" value="28S ribosomal protein S27, mitochondrial"/>
    <property type="match status" value="1"/>
</dbReference>
<keyword evidence="9" id="KW-0809">Transit peptide</keyword>
<keyword evidence="4" id="KW-0820">tRNA-binding</keyword>
<dbReference type="GO" id="GO:0000049">
    <property type="term" value="F:tRNA binding"/>
    <property type="evidence" value="ECO:0007669"/>
    <property type="project" value="UniProtKB-KW"/>
</dbReference>
<evidence type="ECO:0000256" key="4">
    <source>
        <dbReference type="ARBA" id="ARBA00022555"/>
    </source>
</evidence>